<evidence type="ECO:0008006" key="3">
    <source>
        <dbReference type="Google" id="ProtNLM"/>
    </source>
</evidence>
<accession>A0A8B4S9N6</accession>
<name>A0A8B4S9N6_COMTE</name>
<evidence type="ECO:0000313" key="1">
    <source>
        <dbReference type="EMBL" id="SUY79671.1"/>
    </source>
</evidence>
<dbReference type="AlphaFoldDB" id="A0A8B4S9N6"/>
<protein>
    <recommendedName>
        <fullName evidence="3">Lipoprotein</fullName>
    </recommendedName>
</protein>
<dbReference type="Proteomes" id="UP000255070">
    <property type="component" value="Unassembled WGS sequence"/>
</dbReference>
<reference evidence="1 2" key="1">
    <citation type="submission" date="2018-06" db="EMBL/GenBank/DDBJ databases">
        <authorList>
            <consortium name="Pathogen Informatics"/>
            <person name="Doyle S."/>
        </authorList>
    </citation>
    <scope>NUCLEOTIDE SEQUENCE [LARGE SCALE GENOMIC DNA]</scope>
    <source>
        <strain evidence="1 2">NCTC10698</strain>
    </source>
</reference>
<dbReference type="EMBL" id="UFXL01000001">
    <property type="protein sequence ID" value="SUY79671.1"/>
    <property type="molecule type" value="Genomic_DNA"/>
</dbReference>
<dbReference type="Pfam" id="PF12779">
    <property type="entry name" value="WXXGXW"/>
    <property type="match status" value="1"/>
</dbReference>
<dbReference type="InterPro" id="IPR024447">
    <property type="entry name" value="YXWGXW_rpt"/>
</dbReference>
<sequence length="131" mass="13880">MSPGLSGVVMSFISQTMTRRLLPALLLGGSAALLTGCVVAPAYPAYGTEVVAGDVYAPMAPPPLINEVIPVAPSPAYVWIGGSWGWGGGRYNWRPGRWAMPPRPGYGWHDGGWNHGPGGWHHGGGHWGPRR</sequence>
<organism evidence="1 2">
    <name type="scientific">Comamonas testosteroni</name>
    <name type="common">Pseudomonas testosteroni</name>
    <dbReference type="NCBI Taxonomy" id="285"/>
    <lineage>
        <taxon>Bacteria</taxon>
        <taxon>Pseudomonadati</taxon>
        <taxon>Pseudomonadota</taxon>
        <taxon>Betaproteobacteria</taxon>
        <taxon>Burkholderiales</taxon>
        <taxon>Comamonadaceae</taxon>
        <taxon>Comamonas</taxon>
    </lineage>
</organism>
<keyword evidence="2" id="KW-1185">Reference proteome</keyword>
<proteinExistence type="predicted"/>
<comment type="caution">
    <text evidence="1">The sequence shown here is derived from an EMBL/GenBank/DDBJ whole genome shotgun (WGS) entry which is preliminary data.</text>
</comment>
<gene>
    <name evidence="1" type="ORF">NCTC10698_04616</name>
</gene>
<evidence type="ECO:0000313" key="2">
    <source>
        <dbReference type="Proteomes" id="UP000255070"/>
    </source>
</evidence>